<organism evidence="1 2">
    <name type="scientific">Ignelater luminosus</name>
    <name type="common">Cucubano</name>
    <name type="synonym">Pyrophorus luminosus</name>
    <dbReference type="NCBI Taxonomy" id="2038154"/>
    <lineage>
        <taxon>Eukaryota</taxon>
        <taxon>Metazoa</taxon>
        <taxon>Ecdysozoa</taxon>
        <taxon>Arthropoda</taxon>
        <taxon>Hexapoda</taxon>
        <taxon>Insecta</taxon>
        <taxon>Pterygota</taxon>
        <taxon>Neoptera</taxon>
        <taxon>Endopterygota</taxon>
        <taxon>Coleoptera</taxon>
        <taxon>Polyphaga</taxon>
        <taxon>Elateriformia</taxon>
        <taxon>Elateroidea</taxon>
        <taxon>Elateridae</taxon>
        <taxon>Agrypninae</taxon>
        <taxon>Pyrophorini</taxon>
        <taxon>Ignelater</taxon>
    </lineage>
</organism>
<dbReference type="OrthoDB" id="6754553at2759"/>
<comment type="caution">
    <text evidence="1">The sequence shown here is derived from an EMBL/GenBank/DDBJ whole genome shotgun (WGS) entry which is preliminary data.</text>
</comment>
<dbReference type="AlphaFoldDB" id="A0A8K0DEX5"/>
<proteinExistence type="predicted"/>
<name>A0A8K0DEX5_IGNLU</name>
<gene>
    <name evidence="1" type="ORF">ILUMI_04188</name>
</gene>
<evidence type="ECO:0000313" key="2">
    <source>
        <dbReference type="Proteomes" id="UP000801492"/>
    </source>
</evidence>
<protein>
    <submittedName>
        <fullName evidence="1">Uncharacterized protein</fullName>
    </submittedName>
</protein>
<sequence length="137" mass="15850">MCRPSAFPSKICLEKKCPECLNKKIEITDEKFDRLEQVEYYKWVSKRVTVSVKGQEKLNQKNSKRNYTDQQGWHFSERGHGKAALDGVGECLRRTADTLVKQAKDVHNFKTLVNELNKNLIKIHAIDSTKISEIDKI</sequence>
<dbReference type="Proteomes" id="UP000801492">
    <property type="component" value="Unassembled WGS sequence"/>
</dbReference>
<dbReference type="EMBL" id="VTPC01001426">
    <property type="protein sequence ID" value="KAF2901998.1"/>
    <property type="molecule type" value="Genomic_DNA"/>
</dbReference>
<reference evidence="1" key="1">
    <citation type="submission" date="2019-08" db="EMBL/GenBank/DDBJ databases">
        <title>The genome of the North American firefly Photinus pyralis.</title>
        <authorList>
            <consortium name="Photinus pyralis genome working group"/>
            <person name="Fallon T.R."/>
            <person name="Sander Lower S.E."/>
            <person name="Weng J.-K."/>
        </authorList>
    </citation>
    <scope>NUCLEOTIDE SEQUENCE</scope>
    <source>
        <strain evidence="1">TRF0915ILg1</strain>
        <tissue evidence="1">Whole body</tissue>
    </source>
</reference>
<evidence type="ECO:0000313" key="1">
    <source>
        <dbReference type="EMBL" id="KAF2901998.1"/>
    </source>
</evidence>
<accession>A0A8K0DEX5</accession>
<keyword evidence="2" id="KW-1185">Reference proteome</keyword>